<dbReference type="STRING" id="993615.L2GN53"/>
<protein>
    <recommendedName>
        <fullName evidence="2">RanBD1 domain-containing protein</fullName>
    </recommendedName>
</protein>
<dbReference type="OrthoDB" id="2357150at2759"/>
<dbReference type="OMA" id="SANTFKE"/>
<feature type="region of interest" description="Disordered" evidence="1">
    <location>
        <begin position="194"/>
        <end position="217"/>
    </location>
</feature>
<dbReference type="Pfam" id="PF00638">
    <property type="entry name" value="Ran_BP1"/>
    <property type="match status" value="1"/>
</dbReference>
<feature type="domain" description="RanBD1" evidence="2">
    <location>
        <begin position="68"/>
        <end position="186"/>
    </location>
</feature>
<dbReference type="Gene3D" id="2.30.29.30">
    <property type="entry name" value="Pleckstrin-homology domain (PH domain)/Phosphotyrosine-binding domain (PTB)"/>
    <property type="match status" value="1"/>
</dbReference>
<dbReference type="InterPro" id="IPR045255">
    <property type="entry name" value="RanBP1-like"/>
</dbReference>
<dbReference type="InterPro" id="IPR011993">
    <property type="entry name" value="PH-like_dom_sf"/>
</dbReference>
<dbReference type="VEuPathDB" id="MicrosporidiaDB:VICG_00728"/>
<feature type="region of interest" description="Disordered" evidence="1">
    <location>
        <begin position="1"/>
        <end position="48"/>
    </location>
</feature>
<dbReference type="InParanoid" id="L2GN53"/>
<organism evidence="3 4">
    <name type="scientific">Vittaforma corneae (strain ATCC 50505)</name>
    <name type="common">Microsporidian parasite</name>
    <name type="synonym">Nosema corneum</name>
    <dbReference type="NCBI Taxonomy" id="993615"/>
    <lineage>
        <taxon>Eukaryota</taxon>
        <taxon>Fungi</taxon>
        <taxon>Fungi incertae sedis</taxon>
        <taxon>Microsporidia</taxon>
        <taxon>Nosematidae</taxon>
        <taxon>Vittaforma</taxon>
    </lineage>
</organism>
<dbReference type="PANTHER" id="PTHR23138">
    <property type="entry name" value="RAN BINDING PROTEIN"/>
    <property type="match status" value="1"/>
</dbReference>
<gene>
    <name evidence="3" type="ORF">VICG_00728</name>
</gene>
<dbReference type="GO" id="GO:0005737">
    <property type="term" value="C:cytoplasm"/>
    <property type="evidence" value="ECO:0007669"/>
    <property type="project" value="TreeGrafter"/>
</dbReference>
<dbReference type="InterPro" id="IPR000156">
    <property type="entry name" value="Ran_bind_dom"/>
</dbReference>
<dbReference type="Proteomes" id="UP000011082">
    <property type="component" value="Unassembled WGS sequence"/>
</dbReference>
<feature type="compositionally biased region" description="Basic and acidic residues" evidence="1">
    <location>
        <begin position="1"/>
        <end position="30"/>
    </location>
</feature>
<proteinExistence type="predicted"/>
<reference evidence="4" key="1">
    <citation type="submission" date="2011-05" db="EMBL/GenBank/DDBJ databases">
        <title>The genome sequence of Vittaforma corneae strain ATCC 50505.</title>
        <authorList>
            <consortium name="The Broad Institute Genome Sequencing Platform"/>
            <person name="Cuomo C."/>
            <person name="Didier E."/>
            <person name="Bowers L."/>
            <person name="Young S.K."/>
            <person name="Zeng Q."/>
            <person name="Gargeya S."/>
            <person name="Fitzgerald M."/>
            <person name="Haas B."/>
            <person name="Abouelleil A."/>
            <person name="Alvarado L."/>
            <person name="Arachchi H.M."/>
            <person name="Berlin A."/>
            <person name="Chapman S.B."/>
            <person name="Gearin G."/>
            <person name="Goldberg J."/>
            <person name="Griggs A."/>
            <person name="Gujja S."/>
            <person name="Hansen M."/>
            <person name="Heiman D."/>
            <person name="Howarth C."/>
            <person name="Larimer J."/>
            <person name="Lui A."/>
            <person name="MacDonald P.J.P."/>
            <person name="McCowen C."/>
            <person name="Montmayeur A."/>
            <person name="Murphy C."/>
            <person name="Neiman D."/>
            <person name="Pearson M."/>
            <person name="Priest M."/>
            <person name="Roberts A."/>
            <person name="Saif S."/>
            <person name="Shea T."/>
            <person name="Sisk P."/>
            <person name="Stolte C."/>
            <person name="Sykes S."/>
            <person name="Wortman J."/>
            <person name="Nusbaum C."/>
            <person name="Birren B."/>
        </authorList>
    </citation>
    <scope>NUCLEOTIDE SEQUENCE [LARGE SCALE GENOMIC DNA]</scope>
    <source>
        <strain evidence="4">ATCC 50505</strain>
    </source>
</reference>
<dbReference type="PROSITE" id="PS50196">
    <property type="entry name" value="RANBD1"/>
    <property type="match status" value="1"/>
</dbReference>
<dbReference type="AlphaFoldDB" id="L2GN53"/>
<dbReference type="HOGENOM" id="CLU_1273128_0_0_1"/>
<dbReference type="RefSeq" id="XP_007604179.1">
    <property type="nucleotide sequence ID" value="XM_007604117.1"/>
</dbReference>
<evidence type="ECO:0000259" key="2">
    <source>
        <dbReference type="PROSITE" id="PS50196"/>
    </source>
</evidence>
<dbReference type="PANTHER" id="PTHR23138:SF87">
    <property type="entry name" value="E3 SUMO-PROTEIN LIGASE RANBP2"/>
    <property type="match status" value="1"/>
</dbReference>
<keyword evidence="4" id="KW-1185">Reference proteome</keyword>
<accession>L2GN53</accession>
<dbReference type="GO" id="GO:0005096">
    <property type="term" value="F:GTPase activator activity"/>
    <property type="evidence" value="ECO:0007669"/>
    <property type="project" value="TreeGrafter"/>
</dbReference>
<sequence length="217" mass="25220">MSSKGEEAKSDRGTEIKEENKPRSETDSSSKKKTSPFLSSEMKSDVSDVETKSFANKQQDFADNILKEKSIFNAVGKLYFFSNKTSKLETRGEGEFYIFKDKAEMYRLMMIRDQFKLKGCNHYILPNCPLTRPTQTKNSWIWTALQDKSDAEKNEEKTLYFATFRDEDISKLFEEKYNQAKEENLKALELRKNTGKSKAKTNYITERENDEAVEAEK</sequence>
<evidence type="ECO:0000256" key="1">
    <source>
        <dbReference type="SAM" id="MobiDB-lite"/>
    </source>
</evidence>
<dbReference type="GeneID" id="19881444"/>
<dbReference type="GO" id="GO:0005643">
    <property type="term" value="C:nuclear pore"/>
    <property type="evidence" value="ECO:0007669"/>
    <property type="project" value="TreeGrafter"/>
</dbReference>
<name>L2GN53_VITCO</name>
<evidence type="ECO:0000313" key="4">
    <source>
        <dbReference type="Proteomes" id="UP000011082"/>
    </source>
</evidence>
<dbReference type="EMBL" id="JH370133">
    <property type="protein sequence ID" value="ELA42328.1"/>
    <property type="molecule type" value="Genomic_DNA"/>
</dbReference>
<feature type="compositionally biased region" description="Acidic residues" evidence="1">
    <location>
        <begin position="208"/>
        <end position="217"/>
    </location>
</feature>
<dbReference type="SMART" id="SM00160">
    <property type="entry name" value="RanBD"/>
    <property type="match status" value="1"/>
</dbReference>
<evidence type="ECO:0000313" key="3">
    <source>
        <dbReference type="EMBL" id="ELA42328.1"/>
    </source>
</evidence>
<dbReference type="FunCoup" id="L2GN53">
    <property type="interactions" value="242"/>
</dbReference>
<dbReference type="SUPFAM" id="SSF50729">
    <property type="entry name" value="PH domain-like"/>
    <property type="match status" value="1"/>
</dbReference>